<protein>
    <recommendedName>
        <fullName evidence="3">Mga helix-turn-helix domain-containing protein</fullName>
    </recommendedName>
</protein>
<proteinExistence type="predicted"/>
<dbReference type="STRING" id="1423735.FC15_GL001831"/>
<gene>
    <name evidence="1" type="ORF">FC15_GL001831</name>
</gene>
<evidence type="ECO:0000313" key="2">
    <source>
        <dbReference type="Proteomes" id="UP000051315"/>
    </source>
</evidence>
<dbReference type="AlphaFoldDB" id="A0A0R1VTG9"/>
<evidence type="ECO:0008006" key="3">
    <source>
        <dbReference type="Google" id="ProtNLM"/>
    </source>
</evidence>
<dbReference type="EMBL" id="AZFX01000060">
    <property type="protein sequence ID" value="KRM09038.1"/>
    <property type="molecule type" value="Genomic_DNA"/>
</dbReference>
<keyword evidence="2" id="KW-1185">Reference proteome</keyword>
<evidence type="ECO:0000313" key="1">
    <source>
        <dbReference type="EMBL" id="KRM09038.1"/>
    </source>
</evidence>
<accession>A0A0R1VTG9</accession>
<comment type="caution">
    <text evidence="1">The sequence shown here is derived from an EMBL/GenBank/DDBJ whole genome shotgun (WGS) entry which is preliminary data.</text>
</comment>
<name>A0A0R1VTG9_9LACO</name>
<dbReference type="Proteomes" id="UP000051315">
    <property type="component" value="Unassembled WGS sequence"/>
</dbReference>
<reference evidence="1 2" key="1">
    <citation type="journal article" date="2015" name="Genome Announc.">
        <title>Expanding the biotechnology potential of lactobacilli through comparative genomics of 213 strains and associated genera.</title>
        <authorList>
            <person name="Sun Z."/>
            <person name="Harris H.M."/>
            <person name="McCann A."/>
            <person name="Guo C."/>
            <person name="Argimon S."/>
            <person name="Zhang W."/>
            <person name="Yang X."/>
            <person name="Jeffery I.B."/>
            <person name="Cooney J.C."/>
            <person name="Kagawa T.F."/>
            <person name="Liu W."/>
            <person name="Song Y."/>
            <person name="Salvetti E."/>
            <person name="Wrobel A."/>
            <person name="Rasinkangas P."/>
            <person name="Parkhill J."/>
            <person name="Rea M.C."/>
            <person name="O'Sullivan O."/>
            <person name="Ritari J."/>
            <person name="Douillard F.P."/>
            <person name="Paul Ross R."/>
            <person name="Yang R."/>
            <person name="Briner A.E."/>
            <person name="Felis G.E."/>
            <person name="de Vos W.M."/>
            <person name="Barrangou R."/>
            <person name="Klaenhammer T.R."/>
            <person name="Caufield P.W."/>
            <person name="Cui Y."/>
            <person name="Zhang H."/>
            <person name="O'Toole P.W."/>
        </authorList>
    </citation>
    <scope>NUCLEOTIDE SEQUENCE [LARGE SCALE GENOMIC DNA]</scope>
    <source>
        <strain evidence="1 2">DSM 17758</strain>
    </source>
</reference>
<sequence>MGFSVHLNVQLKFYNLPWCIKRLRTEMLQDGLAWTAAESKMLLLMLLGNYCFNVNSELTSEVVTFAGEHDECVNQLNREIGGRLEQAYGDFDVKNHLIHRIGLSLTRTHFCLVYFRDSFSVYQLDQFAQRFNEQLWQADHEFLPDQKFNQFCGALVVRAFQLLGLERDGNETVWNELMGRYAVVMHLLYQSLDVHLRIACDFSFEDFMAQVVIEDVKRHLDNTFPYEISVYDRDEDCDVIVTNQRLEPEESERTPTFVFFGIEFEFDYPALNAFLKATYLKKVASVQPKFE</sequence>
<organism evidence="1 2">
    <name type="scientific">Lapidilactobacillus concavus DSM 17758</name>
    <dbReference type="NCBI Taxonomy" id="1423735"/>
    <lineage>
        <taxon>Bacteria</taxon>
        <taxon>Bacillati</taxon>
        <taxon>Bacillota</taxon>
        <taxon>Bacilli</taxon>
        <taxon>Lactobacillales</taxon>
        <taxon>Lactobacillaceae</taxon>
        <taxon>Lapidilactobacillus</taxon>
    </lineage>
</organism>
<dbReference type="PATRIC" id="fig|1423735.3.peg.1903"/>